<dbReference type="EMBL" id="CP091511">
    <property type="protein sequence ID" value="UOO89614.1"/>
    <property type="molecule type" value="Genomic_DNA"/>
</dbReference>
<name>A0ABY4E2Y0_9NEIS</name>
<dbReference type="Pfam" id="PF06252">
    <property type="entry name" value="GemA"/>
    <property type="match status" value="1"/>
</dbReference>
<accession>A0ABY4E2Y0</accession>
<gene>
    <name evidence="1" type="ORF">LVJ82_01110</name>
</gene>
<dbReference type="InterPro" id="IPR009363">
    <property type="entry name" value="Phage_Mu_Gp16"/>
</dbReference>
<organism evidence="1 2">
    <name type="scientific">Vitreoscilla massiliensis</name>
    <dbReference type="NCBI Taxonomy" id="1689272"/>
    <lineage>
        <taxon>Bacteria</taxon>
        <taxon>Pseudomonadati</taxon>
        <taxon>Pseudomonadota</taxon>
        <taxon>Betaproteobacteria</taxon>
        <taxon>Neisseriales</taxon>
        <taxon>Neisseriaceae</taxon>
        <taxon>Vitreoscilla</taxon>
    </lineage>
</organism>
<evidence type="ECO:0000313" key="1">
    <source>
        <dbReference type="EMBL" id="UOO89614.1"/>
    </source>
</evidence>
<evidence type="ECO:0000313" key="2">
    <source>
        <dbReference type="Proteomes" id="UP000832011"/>
    </source>
</evidence>
<dbReference type="RefSeq" id="WP_058305507.1">
    <property type="nucleotide sequence ID" value="NZ_CABKVG010000007.1"/>
</dbReference>
<proteinExistence type="predicted"/>
<sequence>MENRRKKLIAKIKIAQQQLGLDDDTYRDMLEGTVGKRSAAQMTDKELTVVIEVMKSKGFQDRASDHEADKPDVTEAKKALVGKIEALLADGNKPWRYAEAMAERMFNRKRIQWLSTDQLHRLVAALQINANRAKEKS</sequence>
<reference evidence="1 2" key="1">
    <citation type="journal article" date="2022" name="Res Sq">
        <title>Evolution of multicellular longitudinally dividing oral cavity symbionts (Neisseriaceae).</title>
        <authorList>
            <person name="Nyongesa S."/>
            <person name="Weber P."/>
            <person name="Bernet E."/>
            <person name="Pullido F."/>
            <person name="Nieckarz M."/>
            <person name="Delaby M."/>
            <person name="Nieves C."/>
            <person name="Viehboeck T."/>
            <person name="Krause N."/>
            <person name="Rivera-Millot A."/>
            <person name="Nakamura A."/>
            <person name="Vischer N."/>
            <person name="VanNieuwenhze M."/>
            <person name="Brun Y."/>
            <person name="Cava F."/>
            <person name="Bulgheresi S."/>
            <person name="Veyrier F."/>
        </authorList>
    </citation>
    <scope>NUCLEOTIDE SEQUENCE [LARGE SCALE GENOMIC DNA]</scope>
    <source>
        <strain evidence="1 2">SN4</strain>
    </source>
</reference>
<keyword evidence="2" id="KW-1185">Reference proteome</keyword>
<dbReference type="Proteomes" id="UP000832011">
    <property type="component" value="Chromosome"/>
</dbReference>
<protein>
    <submittedName>
        <fullName evidence="1">Regulatory protein GemA</fullName>
    </submittedName>
</protein>